<evidence type="ECO:0000313" key="2">
    <source>
        <dbReference type="EMBL" id="GFH46476.1"/>
    </source>
</evidence>
<comment type="caution">
    <text evidence="2">The sequence shown here is derived from an EMBL/GenBank/DDBJ whole genome shotgun (WGS) entry which is preliminary data.</text>
</comment>
<evidence type="ECO:0000313" key="3">
    <source>
        <dbReference type="Proteomes" id="UP001054902"/>
    </source>
</evidence>
<gene>
    <name evidence="2" type="ORF">CTEN210_02950</name>
</gene>
<dbReference type="AlphaFoldDB" id="A0AAD3CKD7"/>
<sequence>MPSFTLELSELELQLQCIYDSIGHWSGEKGSLTNILMIVQKRMKRLAEIAGKRILELDRSQRSNRTVQTLEEICRDALATRTAGYEDDHDLGILNDMRSQLERIRSTKNIFSNKDRKNVVGIVQDTKERLVALVGSTLHVISFFQPKVTVLERMIRAFPKSLSTPHRETNLLPIQTAAIYSEGAKYIPVLAKVGQIHNVGGENQRGGLLTSYPDNWDFKFGIRRTLEVLLFHADEEEDKETEDMRYVSALKTLQEENLLLKEDVHRYDLLYASGWEQSKLRFKFILQLDPDALNKFSLYMPGHFMHGAMSRGAATMRAIFESTFECYPDQAGFLFQKDLIGRTVFQEALEKHGEYNTMSVIRDIISPHMDFPILHHALIAAPKFTSIFANWFPEAYSLRDSYGRSLIQAILAAGGKCVIENSIIFASISHDQIQERDPVTTLYPFAAVASGEDGDLQKSFYLLRRQPGVVNGMIPKNNTSKKRGKKRKKGKAE</sequence>
<keyword evidence="3" id="KW-1185">Reference proteome</keyword>
<feature type="compositionally biased region" description="Basic residues" evidence="1">
    <location>
        <begin position="479"/>
        <end position="493"/>
    </location>
</feature>
<dbReference type="EMBL" id="BLLK01000022">
    <property type="protein sequence ID" value="GFH46476.1"/>
    <property type="molecule type" value="Genomic_DNA"/>
</dbReference>
<dbReference type="Proteomes" id="UP001054902">
    <property type="component" value="Unassembled WGS sequence"/>
</dbReference>
<organism evidence="2 3">
    <name type="scientific">Chaetoceros tenuissimus</name>
    <dbReference type="NCBI Taxonomy" id="426638"/>
    <lineage>
        <taxon>Eukaryota</taxon>
        <taxon>Sar</taxon>
        <taxon>Stramenopiles</taxon>
        <taxon>Ochrophyta</taxon>
        <taxon>Bacillariophyta</taxon>
        <taxon>Coscinodiscophyceae</taxon>
        <taxon>Chaetocerotophycidae</taxon>
        <taxon>Chaetocerotales</taxon>
        <taxon>Chaetocerotaceae</taxon>
        <taxon>Chaetoceros</taxon>
    </lineage>
</organism>
<evidence type="ECO:0000256" key="1">
    <source>
        <dbReference type="SAM" id="MobiDB-lite"/>
    </source>
</evidence>
<proteinExistence type="predicted"/>
<name>A0AAD3CKD7_9STRA</name>
<reference evidence="2 3" key="1">
    <citation type="journal article" date="2021" name="Sci. Rep.">
        <title>The genome of the diatom Chaetoceros tenuissimus carries an ancient integrated fragment of an extant virus.</title>
        <authorList>
            <person name="Hongo Y."/>
            <person name="Kimura K."/>
            <person name="Takaki Y."/>
            <person name="Yoshida Y."/>
            <person name="Baba S."/>
            <person name="Kobayashi G."/>
            <person name="Nagasaki K."/>
            <person name="Hano T."/>
            <person name="Tomaru Y."/>
        </authorList>
    </citation>
    <scope>NUCLEOTIDE SEQUENCE [LARGE SCALE GENOMIC DNA]</scope>
    <source>
        <strain evidence="2 3">NIES-3715</strain>
    </source>
</reference>
<feature type="region of interest" description="Disordered" evidence="1">
    <location>
        <begin position="472"/>
        <end position="493"/>
    </location>
</feature>
<accession>A0AAD3CKD7</accession>
<protein>
    <submittedName>
        <fullName evidence="2">Uncharacterized protein</fullName>
    </submittedName>
</protein>